<name>A0A7S8C8N2_9HYPH</name>
<dbReference type="EMBL" id="CP058214">
    <property type="protein sequence ID" value="QPC45422.1"/>
    <property type="molecule type" value="Genomic_DNA"/>
</dbReference>
<evidence type="ECO:0000313" key="1">
    <source>
        <dbReference type="EMBL" id="QPC45422.1"/>
    </source>
</evidence>
<dbReference type="Proteomes" id="UP000593594">
    <property type="component" value="Chromosome"/>
</dbReference>
<sequence length="282" mass="30791">MTFTDLENLDPPQIVDELDYEALLAAIRADLLARFPDVEGLIDLESEPARYLIEAVAYRELLLRARVNDAVRANMLAFAGGSDLDHLAAFYDVVRLAGESDEALRRRTVLAIAGRSPGGTAPRYRSVALGADIRVADAIAWRDDLSPVVQVAVFATDNGGMADAALLEAVRVALNDPAVRMVNDTIAVRSAVTTTVDVEADIWLLPETPNSVFDVLEETLREAWARESGLGFDMTRSWLTARLMVSGVHRVDIRSPAQNIVLPPFEAARFGTITLNNAGRDY</sequence>
<dbReference type="InterPro" id="IPR014507">
    <property type="entry name" value="Baseplate_assembly_J_pred"/>
</dbReference>
<protein>
    <submittedName>
        <fullName evidence="1">Baseplate J/gp47 family protein</fullName>
    </submittedName>
</protein>
<organism evidence="1 2">
    <name type="scientific">Kaustia mangrovi</name>
    <dbReference type="NCBI Taxonomy" id="2593653"/>
    <lineage>
        <taxon>Bacteria</taxon>
        <taxon>Pseudomonadati</taxon>
        <taxon>Pseudomonadota</taxon>
        <taxon>Alphaproteobacteria</taxon>
        <taxon>Hyphomicrobiales</taxon>
        <taxon>Parvibaculaceae</taxon>
        <taxon>Kaustia</taxon>
    </lineage>
</organism>
<evidence type="ECO:0000313" key="2">
    <source>
        <dbReference type="Proteomes" id="UP000593594"/>
    </source>
</evidence>
<dbReference type="PIRSF" id="PIRSF020481">
    <property type="entry name" value="BAP"/>
    <property type="match status" value="1"/>
</dbReference>
<keyword evidence="2" id="KW-1185">Reference proteome</keyword>
<dbReference type="AlphaFoldDB" id="A0A7S8C8N2"/>
<gene>
    <name evidence="1" type="ORF">HW532_19150</name>
</gene>
<reference evidence="1 2" key="1">
    <citation type="submission" date="2020-06" db="EMBL/GenBank/DDBJ databases">
        <title>Genome sequence of 2 isolates from Red Sea Mangroves.</title>
        <authorList>
            <person name="Sefrji F."/>
            <person name="Michoud G."/>
            <person name="Merlino G."/>
            <person name="Daffonchio D."/>
        </authorList>
    </citation>
    <scope>NUCLEOTIDE SEQUENCE [LARGE SCALE GENOMIC DNA]</scope>
    <source>
        <strain evidence="1 2">R1DC25</strain>
    </source>
</reference>
<dbReference type="KEGG" id="kmn:HW532_19150"/>
<accession>A0A7S8C8N2</accession>
<proteinExistence type="predicted"/>